<evidence type="ECO:0000259" key="1">
    <source>
        <dbReference type="PROSITE" id="PS51186"/>
    </source>
</evidence>
<evidence type="ECO:0000313" key="2">
    <source>
        <dbReference type="EMBL" id="HJC39338.1"/>
    </source>
</evidence>
<keyword evidence="2" id="KW-0808">Transferase</keyword>
<dbReference type="SUPFAM" id="SSF55729">
    <property type="entry name" value="Acyl-CoA N-acyltransferases (Nat)"/>
    <property type="match status" value="1"/>
</dbReference>
<dbReference type="InterPro" id="IPR039143">
    <property type="entry name" value="GNPNAT1-like"/>
</dbReference>
<dbReference type="InterPro" id="IPR016181">
    <property type="entry name" value="Acyl_CoA_acyltransferase"/>
</dbReference>
<dbReference type="GO" id="GO:0008080">
    <property type="term" value="F:N-acetyltransferase activity"/>
    <property type="evidence" value="ECO:0007669"/>
    <property type="project" value="TreeGrafter"/>
</dbReference>
<keyword evidence="2" id="KW-0012">Acyltransferase</keyword>
<dbReference type="PANTHER" id="PTHR13355">
    <property type="entry name" value="GLUCOSAMINE 6-PHOSPHATE N-ACETYLTRANSFERASE"/>
    <property type="match status" value="1"/>
</dbReference>
<dbReference type="Gene3D" id="3.40.630.30">
    <property type="match status" value="1"/>
</dbReference>
<comment type="caution">
    <text evidence="2">The sequence shown here is derived from an EMBL/GenBank/DDBJ whole genome shotgun (WGS) entry which is preliminary data.</text>
</comment>
<dbReference type="CDD" id="cd04301">
    <property type="entry name" value="NAT_SF"/>
    <property type="match status" value="1"/>
</dbReference>
<proteinExistence type="predicted"/>
<dbReference type="Proteomes" id="UP000823894">
    <property type="component" value="Unassembled WGS sequence"/>
</dbReference>
<dbReference type="InterPro" id="IPR000182">
    <property type="entry name" value="GNAT_dom"/>
</dbReference>
<dbReference type="EC" id="2.3.1.-" evidence="2"/>
<dbReference type="AlphaFoldDB" id="A0A9D2NXP7"/>
<gene>
    <name evidence="2" type="ORF">H9757_09805</name>
</gene>
<protein>
    <submittedName>
        <fullName evidence="2">GNAT family N-acetyltransferase</fullName>
        <ecNumber evidence="2">2.3.1.-</ecNumber>
    </submittedName>
</protein>
<dbReference type="EMBL" id="DWWK01000154">
    <property type="protein sequence ID" value="HJC39338.1"/>
    <property type="molecule type" value="Genomic_DNA"/>
</dbReference>
<sequence length="139" mass="15916">MNIRVYHTLPGDAVTIREEVFMKEQGFHDEFDETDRTAAHLVLYIENIPAATCRFFPGHSQGEYIVGRIAVRKEYRGHSLGSRVLSAAESEIRMLGGRRVILHAQQQARPFYEKQGYSAYGEPDFDEDCPHIWMAKDLG</sequence>
<name>A0A9D2NXP7_9FIRM</name>
<reference evidence="2" key="1">
    <citation type="journal article" date="2021" name="PeerJ">
        <title>Extensive microbial diversity within the chicken gut microbiome revealed by metagenomics and culture.</title>
        <authorList>
            <person name="Gilroy R."/>
            <person name="Ravi A."/>
            <person name="Getino M."/>
            <person name="Pursley I."/>
            <person name="Horton D.L."/>
            <person name="Alikhan N.F."/>
            <person name="Baker D."/>
            <person name="Gharbi K."/>
            <person name="Hall N."/>
            <person name="Watson M."/>
            <person name="Adriaenssens E.M."/>
            <person name="Foster-Nyarko E."/>
            <person name="Jarju S."/>
            <person name="Secka A."/>
            <person name="Antonio M."/>
            <person name="Oren A."/>
            <person name="Chaudhuri R.R."/>
            <person name="La Ragione R."/>
            <person name="Hildebrand F."/>
            <person name="Pallen M.J."/>
        </authorList>
    </citation>
    <scope>NUCLEOTIDE SEQUENCE</scope>
    <source>
        <strain evidence="2">ChiGjej1B1-1692</strain>
    </source>
</reference>
<feature type="domain" description="N-acetyltransferase" evidence="1">
    <location>
        <begin position="1"/>
        <end position="139"/>
    </location>
</feature>
<organism evidence="2 3">
    <name type="scientific">Candidatus Mediterraneibacter faecigallinarum</name>
    <dbReference type="NCBI Taxonomy" id="2838669"/>
    <lineage>
        <taxon>Bacteria</taxon>
        <taxon>Bacillati</taxon>
        <taxon>Bacillota</taxon>
        <taxon>Clostridia</taxon>
        <taxon>Lachnospirales</taxon>
        <taxon>Lachnospiraceae</taxon>
        <taxon>Mediterraneibacter</taxon>
    </lineage>
</organism>
<dbReference type="PROSITE" id="PS51186">
    <property type="entry name" value="GNAT"/>
    <property type="match status" value="1"/>
</dbReference>
<reference evidence="2" key="2">
    <citation type="submission" date="2021-04" db="EMBL/GenBank/DDBJ databases">
        <authorList>
            <person name="Gilroy R."/>
        </authorList>
    </citation>
    <scope>NUCLEOTIDE SEQUENCE</scope>
    <source>
        <strain evidence="2">ChiGjej1B1-1692</strain>
    </source>
</reference>
<dbReference type="Pfam" id="PF13673">
    <property type="entry name" value="Acetyltransf_10"/>
    <property type="match status" value="1"/>
</dbReference>
<accession>A0A9D2NXP7</accession>
<evidence type="ECO:0000313" key="3">
    <source>
        <dbReference type="Proteomes" id="UP000823894"/>
    </source>
</evidence>